<dbReference type="RefSeq" id="WP_248154067.1">
    <property type="nucleotide sequence ID" value="NZ_JALNMJ010000007.1"/>
</dbReference>
<accession>A0ABT0GUN2</accession>
<proteinExistence type="predicted"/>
<evidence type="ECO:0000313" key="1">
    <source>
        <dbReference type="EMBL" id="MCK7612807.1"/>
    </source>
</evidence>
<dbReference type="EMBL" id="JALNMJ010000007">
    <property type="protein sequence ID" value="MCK7612807.1"/>
    <property type="molecule type" value="Genomic_DNA"/>
</dbReference>
<evidence type="ECO:0000313" key="2">
    <source>
        <dbReference type="Proteomes" id="UP001431221"/>
    </source>
</evidence>
<dbReference type="Proteomes" id="UP001431221">
    <property type="component" value="Unassembled WGS sequence"/>
</dbReference>
<comment type="caution">
    <text evidence="1">The sequence shown here is derived from an EMBL/GenBank/DDBJ whole genome shotgun (WGS) entry which is preliminary data.</text>
</comment>
<sequence length="104" mass="11220">MCKLHCPARYLARSAPVFRAPEGSLPARPTCFEGKLNAVSIKKSLEFYQNAFLNGTYRLQIAKTKRLPLDFSAKITLPPVEKNIVKNDGAATQIGSAPACGALG</sequence>
<keyword evidence="2" id="KW-1185">Reference proteome</keyword>
<organism evidence="1 2">
    <name type="scientific">Roseibium sediminicola</name>
    <dbReference type="NCBI Taxonomy" id="2933272"/>
    <lineage>
        <taxon>Bacteria</taxon>
        <taxon>Pseudomonadati</taxon>
        <taxon>Pseudomonadota</taxon>
        <taxon>Alphaproteobacteria</taxon>
        <taxon>Hyphomicrobiales</taxon>
        <taxon>Stappiaceae</taxon>
        <taxon>Roseibium</taxon>
    </lineage>
</organism>
<reference evidence="1" key="1">
    <citation type="submission" date="2022-04" db="EMBL/GenBank/DDBJ databases">
        <title>Roseibium sp. CAU 1639 isolated from mud.</title>
        <authorList>
            <person name="Kim W."/>
        </authorList>
    </citation>
    <scope>NUCLEOTIDE SEQUENCE</scope>
    <source>
        <strain evidence="1">CAU 1639</strain>
    </source>
</reference>
<protein>
    <submittedName>
        <fullName evidence="1">Uncharacterized protein</fullName>
    </submittedName>
</protein>
<gene>
    <name evidence="1" type="ORF">M0H32_11590</name>
</gene>
<name>A0ABT0GUN2_9HYPH</name>